<dbReference type="Gene3D" id="3.30.300.70">
    <property type="entry name" value="RimP-like superfamily, N-terminal"/>
    <property type="match status" value="1"/>
</dbReference>
<evidence type="ECO:0000259" key="5">
    <source>
        <dbReference type="Pfam" id="PF17384"/>
    </source>
</evidence>
<dbReference type="InterPro" id="IPR028998">
    <property type="entry name" value="RimP_C"/>
</dbReference>
<dbReference type="HAMAP" id="MF_01077">
    <property type="entry name" value="RimP"/>
    <property type="match status" value="1"/>
</dbReference>
<dbReference type="FunFam" id="3.30.300.70:FF:000001">
    <property type="entry name" value="Ribosome maturation factor RimP"/>
    <property type="match status" value="1"/>
</dbReference>
<evidence type="ECO:0000259" key="4">
    <source>
        <dbReference type="Pfam" id="PF02576"/>
    </source>
</evidence>
<dbReference type="GO" id="GO:0005829">
    <property type="term" value="C:cytosol"/>
    <property type="evidence" value="ECO:0007669"/>
    <property type="project" value="TreeGrafter"/>
</dbReference>
<comment type="caution">
    <text evidence="6">The sequence shown here is derived from an EMBL/GenBank/DDBJ whole genome shotgun (WGS) entry which is preliminary data.</text>
</comment>
<dbReference type="EMBL" id="JAIOIV010000082">
    <property type="protein sequence ID" value="MBZ0156623.1"/>
    <property type="molecule type" value="Genomic_DNA"/>
</dbReference>
<comment type="similarity">
    <text evidence="3">Belongs to the RimP family.</text>
</comment>
<feature type="domain" description="Ribosome maturation factor RimP N-terminal" evidence="4">
    <location>
        <begin position="14"/>
        <end position="85"/>
    </location>
</feature>
<dbReference type="InterPro" id="IPR036847">
    <property type="entry name" value="RimP_C_sf"/>
</dbReference>
<evidence type="ECO:0000256" key="3">
    <source>
        <dbReference type="HAMAP-Rule" id="MF_01077"/>
    </source>
</evidence>
<protein>
    <recommendedName>
        <fullName evidence="3">Ribosome maturation factor RimP</fullName>
    </recommendedName>
</protein>
<reference evidence="6" key="1">
    <citation type="journal article" date="2021" name="bioRxiv">
        <title>Unraveling nitrogen, sulfur and carbon metabolic pathways and microbial community transcriptional responses to substrate deprivation and toxicity stresses in a bioreactor mimicking anoxic brackish coastal sediment conditions.</title>
        <authorList>
            <person name="Martins P.D."/>
            <person name="Echeveste M.J."/>
            <person name="Arshad A."/>
            <person name="Kurth J."/>
            <person name="Ouboter H."/>
            <person name="Jetten M.S.M."/>
            <person name="Welte C.U."/>
        </authorList>
    </citation>
    <scope>NUCLEOTIDE SEQUENCE</scope>
    <source>
        <strain evidence="6">MAG_39</strain>
    </source>
</reference>
<keyword evidence="1 3" id="KW-0963">Cytoplasm</keyword>
<evidence type="ECO:0000256" key="1">
    <source>
        <dbReference type="ARBA" id="ARBA00022490"/>
    </source>
</evidence>
<keyword evidence="2 3" id="KW-0690">Ribosome biogenesis</keyword>
<dbReference type="CDD" id="cd01734">
    <property type="entry name" value="YlxS_C"/>
    <property type="match status" value="1"/>
</dbReference>
<dbReference type="GO" id="GO:0000028">
    <property type="term" value="P:ribosomal small subunit assembly"/>
    <property type="evidence" value="ECO:0007669"/>
    <property type="project" value="TreeGrafter"/>
</dbReference>
<feature type="domain" description="Ribosome maturation factor RimP C-terminal" evidence="5">
    <location>
        <begin position="88"/>
        <end position="156"/>
    </location>
</feature>
<gene>
    <name evidence="3" type="primary">rimP</name>
    <name evidence="6" type="ORF">K8I29_10515</name>
</gene>
<dbReference type="InterPro" id="IPR035956">
    <property type="entry name" value="RimP_N_sf"/>
</dbReference>
<dbReference type="Pfam" id="PF17384">
    <property type="entry name" value="DUF150_C"/>
    <property type="match status" value="1"/>
</dbReference>
<evidence type="ECO:0000313" key="6">
    <source>
        <dbReference type="EMBL" id="MBZ0156623.1"/>
    </source>
</evidence>
<dbReference type="InterPro" id="IPR028989">
    <property type="entry name" value="RimP_N"/>
</dbReference>
<dbReference type="SUPFAM" id="SSF74942">
    <property type="entry name" value="YhbC-like, C-terminal domain"/>
    <property type="match status" value="1"/>
</dbReference>
<dbReference type="AlphaFoldDB" id="A0A953J6L8"/>
<evidence type="ECO:0000256" key="2">
    <source>
        <dbReference type="ARBA" id="ARBA00022517"/>
    </source>
</evidence>
<evidence type="ECO:0000313" key="7">
    <source>
        <dbReference type="Proteomes" id="UP000705867"/>
    </source>
</evidence>
<organism evidence="6 7">
    <name type="scientific">Candidatus Nitrobium versatile</name>
    <dbReference type="NCBI Taxonomy" id="2884831"/>
    <lineage>
        <taxon>Bacteria</taxon>
        <taxon>Pseudomonadati</taxon>
        <taxon>Nitrospirota</taxon>
        <taxon>Nitrospiria</taxon>
        <taxon>Nitrospirales</taxon>
        <taxon>Nitrospiraceae</taxon>
        <taxon>Candidatus Nitrobium</taxon>
    </lineage>
</organism>
<sequence>MDTKDIKQRIFDIASRVAEDEGFELVSADLLGKGRRALLRVVVDKEGGVTINDCEKMSRSLEAVLDVEDPIHGSYVLEVSSPGLDRPLVTQRDFERNIGKLARIVTREKIDNQTFIIGRIVDVGEGWIRLRIEKKGTEKDLFIAMDKITKARLEIEIK</sequence>
<dbReference type="Proteomes" id="UP000705867">
    <property type="component" value="Unassembled WGS sequence"/>
</dbReference>
<dbReference type="Pfam" id="PF02576">
    <property type="entry name" value="RimP_N"/>
    <property type="match status" value="1"/>
</dbReference>
<dbReference type="InterPro" id="IPR003728">
    <property type="entry name" value="Ribosome_maturation_RimP"/>
</dbReference>
<reference evidence="6" key="2">
    <citation type="submission" date="2021-08" db="EMBL/GenBank/DDBJ databases">
        <authorList>
            <person name="Dalcin Martins P."/>
        </authorList>
    </citation>
    <scope>NUCLEOTIDE SEQUENCE</scope>
    <source>
        <strain evidence="6">MAG_39</strain>
    </source>
</reference>
<dbReference type="SUPFAM" id="SSF75420">
    <property type="entry name" value="YhbC-like, N-terminal domain"/>
    <property type="match status" value="1"/>
</dbReference>
<comment type="subcellular location">
    <subcellularLocation>
        <location evidence="3">Cytoplasm</location>
    </subcellularLocation>
</comment>
<dbReference type="PANTHER" id="PTHR33867">
    <property type="entry name" value="RIBOSOME MATURATION FACTOR RIMP"/>
    <property type="match status" value="1"/>
</dbReference>
<dbReference type="GO" id="GO:0006412">
    <property type="term" value="P:translation"/>
    <property type="evidence" value="ECO:0007669"/>
    <property type="project" value="TreeGrafter"/>
</dbReference>
<dbReference type="PANTHER" id="PTHR33867:SF1">
    <property type="entry name" value="RIBOSOME MATURATION FACTOR RIMP"/>
    <property type="match status" value="1"/>
</dbReference>
<dbReference type="Gene3D" id="2.30.30.180">
    <property type="entry name" value="Ribosome maturation factor RimP, C-terminal domain"/>
    <property type="match status" value="1"/>
</dbReference>
<name>A0A953J6L8_9BACT</name>
<comment type="function">
    <text evidence="3">Required for maturation of 30S ribosomal subunits.</text>
</comment>
<proteinExistence type="inferred from homology"/>
<accession>A0A953J6L8</accession>